<feature type="region of interest" description="Disordered" evidence="1">
    <location>
        <begin position="537"/>
        <end position="564"/>
    </location>
</feature>
<accession>A0A7R9G7T6</accession>
<feature type="compositionally biased region" description="Basic and acidic residues" evidence="1">
    <location>
        <begin position="390"/>
        <end position="400"/>
    </location>
</feature>
<protein>
    <submittedName>
        <fullName evidence="2">Uncharacterized protein</fullName>
    </submittedName>
</protein>
<feature type="compositionally biased region" description="Polar residues" evidence="1">
    <location>
        <begin position="539"/>
        <end position="549"/>
    </location>
</feature>
<feature type="compositionally biased region" description="Basic and acidic residues" evidence="1">
    <location>
        <begin position="1"/>
        <end position="14"/>
    </location>
</feature>
<dbReference type="EMBL" id="CAJPEX010000015">
    <property type="protein sequence ID" value="CAG0912411.1"/>
    <property type="molecule type" value="Genomic_DNA"/>
</dbReference>
<feature type="region of interest" description="Disordered" evidence="1">
    <location>
        <begin position="211"/>
        <end position="236"/>
    </location>
</feature>
<feature type="compositionally biased region" description="Acidic residues" evidence="1">
    <location>
        <begin position="481"/>
        <end position="490"/>
    </location>
</feature>
<name>A0A7R9G7T6_9CRUS</name>
<feature type="compositionally biased region" description="Pro residues" evidence="1">
    <location>
        <begin position="294"/>
        <end position="306"/>
    </location>
</feature>
<dbReference type="AlphaFoldDB" id="A0A7R9G7T6"/>
<organism evidence="2">
    <name type="scientific">Notodromas monacha</name>
    <dbReference type="NCBI Taxonomy" id="399045"/>
    <lineage>
        <taxon>Eukaryota</taxon>
        <taxon>Metazoa</taxon>
        <taxon>Ecdysozoa</taxon>
        <taxon>Arthropoda</taxon>
        <taxon>Crustacea</taxon>
        <taxon>Oligostraca</taxon>
        <taxon>Ostracoda</taxon>
        <taxon>Podocopa</taxon>
        <taxon>Podocopida</taxon>
        <taxon>Cypridocopina</taxon>
        <taxon>Cypridoidea</taxon>
        <taxon>Cyprididae</taxon>
        <taxon>Notodromas</taxon>
    </lineage>
</organism>
<sequence>MENRDAPETRRESAPHPQPFPQAMLPGYEYERRLISLQDKLETAKNHRTYLSAIWQHDAEQNPQSVDTRVRHRKTTEPSHWYLQPDVAPARRETAGPVMVMRPMTVPVFQEPQPQVVVPLAPPVPVQRYAPVASWVDQRQFTVPSAAYPEHFRPPVLPPPYMGPRDYVENQAVMQSEASNNLTFHQPQTWNPQQQYELRAPGVSKLSLRNQSQHYQVERGSDSSRQQELPKRTYHMPFPNSYQRLSNGWPPAVSNNMSQSSHQQPHQVHRIMTPCQAAPEQMPSYYRQSQPLETPAPPSYHRPSPPSMETSPPIYHRQIPSLETLDKGSLLARYSMPPAPIPMQAHVGTTRTVQNTPVHIYSTAPSAEPQSQAVTHHEYPQETHPQTTASEKEQPADVKPPENTGFLRRIFGGADEADFNTLNSVRLQVGMCSGCLVLLHKCEETERMLVAQCAHLSTMDEEMNEDSELRTKGGNDPSVESSEDLDDSSSMEESSSTVTNREGEIPGVGLLTGGNLAPREGMSSSVPDLNEAAMALITGNPSGNTSNNIAGLAPGDEAAPENESDVLPLPVTDIETRVLQSQVEATHPIAPVLEKPGMTRSSKPHHHNKRQNKKHRSSSNRSNRRSGSRNSRKKSSKHSASYLAVPPIKSEYDQILERSNQLPEEVFNPCRGHQFGFMDELQSGLSEMVPFVPDPKRTDTSGCDEAFSEGDTTTELSARPSKLKKRKHSRKS</sequence>
<feature type="compositionally biased region" description="Polar residues" evidence="1">
    <location>
        <begin position="365"/>
        <end position="374"/>
    </location>
</feature>
<feature type="region of interest" description="Disordered" evidence="1">
    <location>
        <begin position="365"/>
        <end position="402"/>
    </location>
</feature>
<evidence type="ECO:0000256" key="1">
    <source>
        <dbReference type="SAM" id="MobiDB-lite"/>
    </source>
</evidence>
<feature type="region of interest" description="Disordered" evidence="1">
    <location>
        <begin position="688"/>
        <end position="732"/>
    </location>
</feature>
<feature type="compositionally biased region" description="Basic residues" evidence="1">
    <location>
        <begin position="721"/>
        <end position="732"/>
    </location>
</feature>
<keyword evidence="3" id="KW-1185">Reference proteome</keyword>
<feature type="region of interest" description="Disordered" evidence="1">
    <location>
        <begin position="582"/>
        <end position="645"/>
    </location>
</feature>
<feature type="region of interest" description="Disordered" evidence="1">
    <location>
        <begin position="288"/>
        <end position="310"/>
    </location>
</feature>
<dbReference type="Proteomes" id="UP000678499">
    <property type="component" value="Unassembled WGS sequence"/>
</dbReference>
<feature type="compositionally biased region" description="Basic residues" evidence="1">
    <location>
        <begin position="602"/>
        <end position="637"/>
    </location>
</feature>
<evidence type="ECO:0000313" key="2">
    <source>
        <dbReference type="EMBL" id="CAD7272259.1"/>
    </source>
</evidence>
<evidence type="ECO:0000313" key="3">
    <source>
        <dbReference type="Proteomes" id="UP000678499"/>
    </source>
</evidence>
<dbReference type="EMBL" id="OA882052">
    <property type="protein sequence ID" value="CAD7272259.1"/>
    <property type="molecule type" value="Genomic_DNA"/>
</dbReference>
<gene>
    <name evidence="2" type="ORF">NMOB1V02_LOCUS201</name>
</gene>
<feature type="region of interest" description="Disordered" evidence="1">
    <location>
        <begin position="462"/>
        <end position="525"/>
    </location>
</feature>
<feature type="region of interest" description="Disordered" evidence="1">
    <location>
        <begin position="1"/>
        <end position="24"/>
    </location>
</feature>
<proteinExistence type="predicted"/>
<reference evidence="2" key="1">
    <citation type="submission" date="2020-11" db="EMBL/GenBank/DDBJ databases">
        <authorList>
            <person name="Tran Van P."/>
        </authorList>
    </citation>
    <scope>NUCLEOTIDE SEQUENCE</scope>
</reference>